<evidence type="ECO:0000259" key="1">
    <source>
        <dbReference type="Pfam" id="PF13439"/>
    </source>
</evidence>
<dbReference type="AlphaFoldDB" id="A0A8J6XUR2"/>
<dbReference type="GO" id="GO:0016757">
    <property type="term" value="F:glycosyltransferase activity"/>
    <property type="evidence" value="ECO:0007669"/>
    <property type="project" value="UniProtKB-ARBA"/>
</dbReference>
<dbReference type="Pfam" id="PF13439">
    <property type="entry name" value="Glyco_transf_4"/>
    <property type="match status" value="1"/>
</dbReference>
<name>A0A8J6XUR2_9BACT</name>
<comment type="caution">
    <text evidence="2">The sequence shown here is derived from an EMBL/GenBank/DDBJ whole genome shotgun (WGS) entry which is preliminary data.</text>
</comment>
<feature type="domain" description="Glycosyltransferase subfamily 4-like N-terminal" evidence="1">
    <location>
        <begin position="17"/>
        <end position="175"/>
    </location>
</feature>
<proteinExistence type="predicted"/>
<accession>A0A8J6XUR2</accession>
<protein>
    <submittedName>
        <fullName evidence="2">Glycosyltransferase family 4 protein</fullName>
    </submittedName>
</protein>
<dbReference type="EMBL" id="JACXWD010000046">
    <property type="protein sequence ID" value="MBD3868857.1"/>
    <property type="molecule type" value="Genomic_DNA"/>
</dbReference>
<dbReference type="PANTHER" id="PTHR45947">
    <property type="entry name" value="SULFOQUINOVOSYL TRANSFERASE SQD2"/>
    <property type="match status" value="1"/>
</dbReference>
<dbReference type="CDD" id="cd03801">
    <property type="entry name" value="GT4_PimA-like"/>
    <property type="match status" value="1"/>
</dbReference>
<dbReference type="Proteomes" id="UP000648239">
    <property type="component" value="Unassembled WGS sequence"/>
</dbReference>
<sequence length="384" mass="42466">MDDNRRKVLHLIDSYRIGGPGKTIINSARFIDESKFGLEVASFAPPDEGLNEFGQAVRSAGIRYHGLLETRGFDRSQVRSLRDVLAEGRFDILHCHGYKPDFLGYLACRKESQIRLMTTHHGWIENSTRQRLFVHAGLALTRKMDGTVCVASHLMDRLPARVRASWRTTLIHNALVLEDYVPSGRRAGIRNELGIASNATLIGVVGRLSLEKGCLEALEAFGELHGRVPEVHLAFIGEGPLEGELRARLDASQFRDKVHFTGHQAPVQPWLEALDLLLSPSRTEGLSNVLLEALAFRLPVVATRVGGNGEIIQDQVSGLLVEPLRPDLLAAGMERIVTGPEVAKEMARAGNRTVREAFGFETRMRKMEAFYEQVLAGVPGKAGR</sequence>
<dbReference type="Gene3D" id="3.40.50.2000">
    <property type="entry name" value="Glycogen Phosphorylase B"/>
    <property type="match status" value="2"/>
</dbReference>
<dbReference type="PANTHER" id="PTHR45947:SF3">
    <property type="entry name" value="SULFOQUINOVOSYL TRANSFERASE SQD2"/>
    <property type="match status" value="1"/>
</dbReference>
<reference evidence="2 3" key="1">
    <citation type="submission" date="2020-08" db="EMBL/GenBank/DDBJ databases">
        <title>Acidobacteriota in marine sediments use diverse sulfur dissimilation pathways.</title>
        <authorList>
            <person name="Wasmund K."/>
        </authorList>
    </citation>
    <scope>NUCLEOTIDE SEQUENCE [LARGE SCALE GENOMIC DNA]</scope>
    <source>
        <strain evidence="2">MAG AM4</strain>
    </source>
</reference>
<organism evidence="2 3">
    <name type="scientific">Candidatus Polarisedimenticola svalbardensis</name>
    <dbReference type="NCBI Taxonomy" id="2886004"/>
    <lineage>
        <taxon>Bacteria</taxon>
        <taxon>Pseudomonadati</taxon>
        <taxon>Acidobacteriota</taxon>
        <taxon>Candidatus Polarisedimenticolia</taxon>
        <taxon>Candidatus Polarisedimenticolales</taxon>
        <taxon>Candidatus Polarisedimenticolaceae</taxon>
        <taxon>Candidatus Polarisedimenticola</taxon>
    </lineage>
</organism>
<evidence type="ECO:0000313" key="3">
    <source>
        <dbReference type="Proteomes" id="UP000648239"/>
    </source>
</evidence>
<dbReference type="InterPro" id="IPR028098">
    <property type="entry name" value="Glyco_trans_4-like_N"/>
</dbReference>
<dbReference type="SUPFAM" id="SSF53756">
    <property type="entry name" value="UDP-Glycosyltransferase/glycogen phosphorylase"/>
    <property type="match status" value="1"/>
</dbReference>
<dbReference type="Pfam" id="PF13692">
    <property type="entry name" value="Glyco_trans_1_4"/>
    <property type="match status" value="1"/>
</dbReference>
<gene>
    <name evidence="2" type="ORF">IFK94_12085</name>
</gene>
<evidence type="ECO:0000313" key="2">
    <source>
        <dbReference type="EMBL" id="MBD3868857.1"/>
    </source>
</evidence>
<dbReference type="InterPro" id="IPR050194">
    <property type="entry name" value="Glycosyltransferase_grp1"/>
</dbReference>